<keyword evidence="2" id="KW-1185">Reference proteome</keyword>
<dbReference type="Pfam" id="PF04672">
    <property type="entry name" value="Methyltransf_19"/>
    <property type="match status" value="1"/>
</dbReference>
<proteinExistence type="predicted"/>
<organism evidence="1 2">
    <name type="scientific">Phytohabitans rumicis</name>
    <dbReference type="NCBI Taxonomy" id="1076125"/>
    <lineage>
        <taxon>Bacteria</taxon>
        <taxon>Bacillati</taxon>
        <taxon>Actinomycetota</taxon>
        <taxon>Actinomycetes</taxon>
        <taxon>Micromonosporales</taxon>
        <taxon>Micromonosporaceae</taxon>
    </lineage>
</organism>
<dbReference type="Gene3D" id="3.40.50.150">
    <property type="entry name" value="Vaccinia Virus protein VP39"/>
    <property type="match status" value="1"/>
</dbReference>
<dbReference type="SUPFAM" id="SSF53335">
    <property type="entry name" value="S-adenosyl-L-methionine-dependent methyltransferases"/>
    <property type="match status" value="1"/>
</dbReference>
<dbReference type="EMBL" id="BLPG01000001">
    <property type="protein sequence ID" value="GFJ91046.1"/>
    <property type="molecule type" value="Genomic_DNA"/>
</dbReference>
<sequence>MAEDVTPADWPGDKPTASRVYDRLVGGSHSFGVDREMAADLLAVEPDAGFWAFQNRAFVGRALRWSLDAGVRQVLDIGAGIPDTAGAPHQLTGGYQPAVRVVYVDHDPVAVASALFVAAERERAGIGDVAALDGDLLCPGEILAHPTVVNFCDLGRPVVLLLGAVLHFVSDADDPAGVIAVLRDAVAAGSVLVVSHASVPQEMSPEQVRVVREYSERTAPLTLRSRDQVAELLAVFGEVAVPGVVKVADWRPDEEHLTERERQRRNRIPGWVGVAVKSGVTW</sequence>
<evidence type="ECO:0000313" key="2">
    <source>
        <dbReference type="Proteomes" id="UP000482960"/>
    </source>
</evidence>
<dbReference type="RefSeq" id="WP_173078245.1">
    <property type="nucleotide sequence ID" value="NZ_BAABJB010000041.1"/>
</dbReference>
<dbReference type="InterPro" id="IPR029063">
    <property type="entry name" value="SAM-dependent_MTases_sf"/>
</dbReference>
<dbReference type="InterPro" id="IPR006764">
    <property type="entry name" value="SAM_dep_MeTrfase_SAV2177_type"/>
</dbReference>
<protein>
    <recommendedName>
        <fullName evidence="3">S-adenosyl methyltransferase</fullName>
    </recommendedName>
</protein>
<dbReference type="Proteomes" id="UP000482960">
    <property type="component" value="Unassembled WGS sequence"/>
</dbReference>
<accession>A0A6V8LAE5</accession>
<dbReference type="PIRSF" id="PIRSF017393">
    <property type="entry name" value="MTase_SAV2177"/>
    <property type="match status" value="1"/>
</dbReference>
<reference evidence="1 2" key="1">
    <citation type="submission" date="2020-03" db="EMBL/GenBank/DDBJ databases">
        <title>Whole genome shotgun sequence of Phytohabitans rumicis NBRC 108638.</title>
        <authorList>
            <person name="Komaki H."/>
            <person name="Tamura T."/>
        </authorList>
    </citation>
    <scope>NUCLEOTIDE SEQUENCE [LARGE SCALE GENOMIC DNA]</scope>
    <source>
        <strain evidence="1 2">NBRC 108638</strain>
    </source>
</reference>
<name>A0A6V8LAE5_9ACTN</name>
<gene>
    <name evidence="1" type="ORF">Prum_046880</name>
</gene>
<dbReference type="AlphaFoldDB" id="A0A6V8LAE5"/>
<reference evidence="1 2" key="2">
    <citation type="submission" date="2020-03" db="EMBL/GenBank/DDBJ databases">
        <authorList>
            <person name="Ichikawa N."/>
            <person name="Kimura A."/>
            <person name="Kitahashi Y."/>
            <person name="Uohara A."/>
        </authorList>
    </citation>
    <scope>NUCLEOTIDE SEQUENCE [LARGE SCALE GENOMIC DNA]</scope>
    <source>
        <strain evidence="1 2">NBRC 108638</strain>
    </source>
</reference>
<evidence type="ECO:0008006" key="3">
    <source>
        <dbReference type="Google" id="ProtNLM"/>
    </source>
</evidence>
<comment type="caution">
    <text evidence="1">The sequence shown here is derived from an EMBL/GenBank/DDBJ whole genome shotgun (WGS) entry which is preliminary data.</text>
</comment>
<evidence type="ECO:0000313" key="1">
    <source>
        <dbReference type="EMBL" id="GFJ91046.1"/>
    </source>
</evidence>